<dbReference type="EnsemblBacteria" id="ABD42704">
    <property type="protein sequence ID" value="ABD42704"/>
    <property type="gene ID" value="Mhun_3017"/>
</dbReference>
<dbReference type="GeneID" id="3922839"/>
<dbReference type="Pfam" id="PF24167">
    <property type="entry name" value="DUF7411"/>
    <property type="match status" value="1"/>
</dbReference>
<reference evidence="3" key="1">
    <citation type="journal article" date="2016" name="Stand. Genomic Sci.">
        <title>Complete genome sequence of Methanospirillum hungatei type strain JF1.</title>
        <authorList>
            <person name="Gunsalus R.P."/>
            <person name="Cook L.E."/>
            <person name="Crable B."/>
            <person name="Rohlin L."/>
            <person name="McDonald E."/>
            <person name="Mouttaki H."/>
            <person name="Sieber J.R."/>
            <person name="Poweleit N."/>
            <person name="Zhou H."/>
            <person name="Lapidus A.L."/>
            <person name="Daligault H.E."/>
            <person name="Land M."/>
            <person name="Gilna P."/>
            <person name="Ivanova N."/>
            <person name="Kyrpides N."/>
            <person name="Culley D.E."/>
            <person name="McInerney M.J."/>
        </authorList>
    </citation>
    <scope>NUCLEOTIDE SEQUENCE [LARGE SCALE GENOMIC DNA]</scope>
    <source>
        <strain evidence="3">ATCC 27890 / DSM 864 / NBRC 100397 / JF-1</strain>
    </source>
</reference>
<dbReference type="OrthoDB" id="108920at2157"/>
<evidence type="ECO:0000313" key="3">
    <source>
        <dbReference type="Proteomes" id="UP000001941"/>
    </source>
</evidence>
<protein>
    <submittedName>
        <fullName evidence="2">PP-loop</fullName>
    </submittedName>
</protein>
<evidence type="ECO:0000256" key="1">
    <source>
        <dbReference type="SAM" id="MobiDB-lite"/>
    </source>
</evidence>
<dbReference type="Gene3D" id="3.40.50.620">
    <property type="entry name" value="HUPs"/>
    <property type="match status" value="1"/>
</dbReference>
<dbReference type="HOGENOM" id="CLU_1381418_0_0_2"/>
<organism evidence="2 3">
    <name type="scientific">Methanospirillum hungatei JF-1 (strain ATCC 27890 / DSM 864 / NBRC 100397 / JF-1)</name>
    <dbReference type="NCBI Taxonomy" id="323259"/>
    <lineage>
        <taxon>Archaea</taxon>
        <taxon>Methanobacteriati</taxon>
        <taxon>Methanobacteriota</taxon>
        <taxon>Stenosarchaea group</taxon>
        <taxon>Methanomicrobia</taxon>
        <taxon>Methanomicrobiales</taxon>
        <taxon>Methanospirillaceae</taxon>
        <taxon>Methanospirillum</taxon>
    </lineage>
</organism>
<dbReference type="InterPro" id="IPR014729">
    <property type="entry name" value="Rossmann-like_a/b/a_fold"/>
</dbReference>
<dbReference type="Proteomes" id="UP000001941">
    <property type="component" value="Chromosome"/>
</dbReference>
<proteinExistence type="predicted"/>
<dbReference type="SUPFAM" id="SSF52402">
    <property type="entry name" value="Adenine nucleotide alpha hydrolases-like"/>
    <property type="match status" value="1"/>
</dbReference>
<sequence>MRAAVLFSGGKDSSLAAILLSTWYEVELNTYLFSQDTNIDAVRKAAGSLGFPHHIRQFREELLGEMVDLIIREGFPNNAIQQVHREAIRCLCDEYEVIADGTRFGDRVPLLTDDEIRSIGDRYGCSYIRPLIGFPKKEVERLVSRHLIITNGVTGEIENGDYETGIRRELVRRGLSPESFFPPAHQQSLVTGRKTNS</sequence>
<evidence type="ECO:0000313" key="2">
    <source>
        <dbReference type="EMBL" id="ABD42704.1"/>
    </source>
</evidence>
<dbReference type="KEGG" id="mhu:Mhun_3017"/>
<name>Q2FTJ5_METHJ</name>
<accession>Q2FTJ5</accession>
<gene>
    <name evidence="2" type="ordered locus">Mhun_3017</name>
</gene>
<dbReference type="NCBIfam" id="NF011155">
    <property type="entry name" value="PRK14561.1"/>
    <property type="match status" value="1"/>
</dbReference>
<dbReference type="InterPro" id="IPR055834">
    <property type="entry name" value="DUF7411"/>
</dbReference>
<dbReference type="EMBL" id="CP000254">
    <property type="protein sequence ID" value="ABD42704.1"/>
    <property type="molecule type" value="Genomic_DNA"/>
</dbReference>
<feature type="compositionally biased region" description="Polar residues" evidence="1">
    <location>
        <begin position="185"/>
        <end position="197"/>
    </location>
</feature>
<dbReference type="RefSeq" id="WP_011449955.1">
    <property type="nucleotide sequence ID" value="NC_007796.1"/>
</dbReference>
<dbReference type="STRING" id="323259.Mhun_3017"/>
<dbReference type="AlphaFoldDB" id="Q2FTJ5"/>
<dbReference type="InParanoid" id="Q2FTJ5"/>
<feature type="region of interest" description="Disordered" evidence="1">
    <location>
        <begin position="177"/>
        <end position="197"/>
    </location>
</feature>
<keyword evidence="3" id="KW-1185">Reference proteome</keyword>
<dbReference type="eggNOG" id="arCOG00037">
    <property type="taxonomic scope" value="Archaea"/>
</dbReference>